<feature type="repeat" description="WD" evidence="5">
    <location>
        <begin position="129"/>
        <end position="170"/>
    </location>
</feature>
<dbReference type="GO" id="GO:0071013">
    <property type="term" value="C:catalytic step 2 spliceosome"/>
    <property type="evidence" value="ECO:0007669"/>
    <property type="project" value="TreeGrafter"/>
</dbReference>
<evidence type="ECO:0000313" key="7">
    <source>
        <dbReference type="EMBL" id="CAD8582754.1"/>
    </source>
</evidence>
<dbReference type="InterPro" id="IPR036322">
    <property type="entry name" value="WD40_repeat_dom_sf"/>
</dbReference>
<dbReference type="PROSITE" id="PS50082">
    <property type="entry name" value="WD_REPEATS_2"/>
    <property type="match status" value="7"/>
</dbReference>
<dbReference type="InterPro" id="IPR020472">
    <property type="entry name" value="WD40_PAC1"/>
</dbReference>
<evidence type="ECO:0000256" key="1">
    <source>
        <dbReference type="ARBA" id="ARBA00022574"/>
    </source>
</evidence>
<dbReference type="GO" id="GO:0006397">
    <property type="term" value="P:mRNA processing"/>
    <property type="evidence" value="ECO:0007669"/>
    <property type="project" value="UniProtKB-KW"/>
</dbReference>
<keyword evidence="3" id="KW-0677">Repeat</keyword>
<feature type="repeat" description="WD" evidence="5">
    <location>
        <begin position="221"/>
        <end position="245"/>
    </location>
</feature>
<feature type="repeat" description="WD" evidence="5">
    <location>
        <begin position="306"/>
        <end position="347"/>
    </location>
</feature>
<evidence type="ECO:0000256" key="4">
    <source>
        <dbReference type="ARBA" id="ARBA00023187"/>
    </source>
</evidence>
<keyword evidence="1 5" id="KW-0853">WD repeat</keyword>
<dbReference type="AlphaFoldDB" id="A0A7S0PNN4"/>
<dbReference type="EMBL" id="HBEW01004809">
    <property type="protein sequence ID" value="CAD8582754.1"/>
    <property type="molecule type" value="Transcribed_RNA"/>
</dbReference>
<protein>
    <recommendedName>
        <fullName evidence="8">Anaphase-promoting complex subunit 4 WD40 domain-containing protein</fullName>
    </recommendedName>
</protein>
<dbReference type="Gene3D" id="2.130.10.10">
    <property type="entry name" value="YVTN repeat-like/Quinoprotein amine dehydrogenase"/>
    <property type="match status" value="1"/>
</dbReference>
<gene>
    <name evidence="7" type="ORF">OMED0929_LOCUS4024</name>
</gene>
<dbReference type="InterPro" id="IPR001680">
    <property type="entry name" value="WD40_rpt"/>
</dbReference>
<name>A0A7S0PNN4_9CHLO</name>
<feature type="repeat" description="WD" evidence="5">
    <location>
        <begin position="187"/>
        <end position="212"/>
    </location>
</feature>
<dbReference type="SMART" id="SM00320">
    <property type="entry name" value="WD40"/>
    <property type="match status" value="7"/>
</dbReference>
<proteinExistence type="predicted"/>
<dbReference type="PANTHER" id="PTHR44006:SF1">
    <property type="entry name" value="U5 SMALL NUCLEAR RIBONUCLEOPROTEIN 40 KDA PROTEIN"/>
    <property type="match status" value="1"/>
</dbReference>
<dbReference type="InterPro" id="IPR052234">
    <property type="entry name" value="U5_snRNP_Component"/>
</dbReference>
<dbReference type="PRINTS" id="PR00320">
    <property type="entry name" value="GPROTEINBRPT"/>
</dbReference>
<feature type="repeat" description="WD" evidence="5">
    <location>
        <begin position="74"/>
        <end position="115"/>
    </location>
</feature>
<dbReference type="InterPro" id="IPR019775">
    <property type="entry name" value="WD40_repeat_CS"/>
</dbReference>
<feature type="repeat" description="WD" evidence="5">
    <location>
        <begin position="256"/>
        <end position="290"/>
    </location>
</feature>
<dbReference type="GO" id="GO:0008380">
    <property type="term" value="P:RNA splicing"/>
    <property type="evidence" value="ECO:0007669"/>
    <property type="project" value="UniProtKB-KW"/>
</dbReference>
<evidence type="ECO:0000256" key="3">
    <source>
        <dbReference type="ARBA" id="ARBA00022737"/>
    </source>
</evidence>
<accession>A0A7S0PNN4</accession>
<dbReference type="PROSITE" id="PS50294">
    <property type="entry name" value="WD_REPEATS_REGION"/>
    <property type="match status" value="3"/>
</dbReference>
<dbReference type="PROSITE" id="PS00678">
    <property type="entry name" value="WD_REPEATS_1"/>
    <property type="match status" value="1"/>
</dbReference>
<dbReference type="Pfam" id="PF00400">
    <property type="entry name" value="WD40"/>
    <property type="match status" value="7"/>
</dbReference>
<dbReference type="CDD" id="cd00200">
    <property type="entry name" value="WD40"/>
    <property type="match status" value="1"/>
</dbReference>
<evidence type="ECO:0000256" key="2">
    <source>
        <dbReference type="ARBA" id="ARBA00022664"/>
    </source>
</evidence>
<sequence>MPRATRRSATPDADAPSTAVAVRSPAAKRAKRGADGGEKDDDVIGGGAIALRKTKTARGAPSRTSSLPAPIMKLTGHRASVHSVSFSYGGDVLASAGGDKVIELWRATSDASTSDAVSSSSFGDNYAELHGAKNAITRVTFTRDDENVLSADADGVIRVFDAAVGTQVKSYVGARGKCANDVACGAGDVIASASDDGRVMLWDLRVAKRASRAFACDVPTTAVAMSKDGGRVFSGGVDNVVRMWDARMDAEAVLTMRGHSDTITGLALSPCGAYVLSNAMDNTLKMWDTRAYVEGDREMKSFVGHAHNYEKGLLRCAFSSDGTRVAAGSADMCVYVWDVDKGKLAYKLPGHKGAVNDVAFHPVENPILASAGADGVIFLGELDR</sequence>
<feature type="region of interest" description="Disordered" evidence="6">
    <location>
        <begin position="1"/>
        <end position="47"/>
    </location>
</feature>
<evidence type="ECO:0000256" key="5">
    <source>
        <dbReference type="PROSITE-ProRule" id="PRU00221"/>
    </source>
</evidence>
<keyword evidence="4" id="KW-0508">mRNA splicing</keyword>
<organism evidence="7">
    <name type="scientific">Ostreococcus mediterraneus</name>
    <dbReference type="NCBI Taxonomy" id="1486918"/>
    <lineage>
        <taxon>Eukaryota</taxon>
        <taxon>Viridiplantae</taxon>
        <taxon>Chlorophyta</taxon>
        <taxon>Mamiellophyceae</taxon>
        <taxon>Mamiellales</taxon>
        <taxon>Bathycoccaceae</taxon>
        <taxon>Ostreococcus</taxon>
    </lineage>
</organism>
<keyword evidence="2" id="KW-0507">mRNA processing</keyword>
<evidence type="ECO:0008006" key="8">
    <source>
        <dbReference type="Google" id="ProtNLM"/>
    </source>
</evidence>
<dbReference type="InterPro" id="IPR015943">
    <property type="entry name" value="WD40/YVTN_repeat-like_dom_sf"/>
</dbReference>
<evidence type="ECO:0000256" key="6">
    <source>
        <dbReference type="SAM" id="MobiDB-lite"/>
    </source>
</evidence>
<dbReference type="GO" id="GO:0003723">
    <property type="term" value="F:RNA binding"/>
    <property type="evidence" value="ECO:0007669"/>
    <property type="project" value="TreeGrafter"/>
</dbReference>
<dbReference type="SUPFAM" id="SSF50978">
    <property type="entry name" value="WD40 repeat-like"/>
    <property type="match status" value="1"/>
</dbReference>
<dbReference type="PANTHER" id="PTHR44006">
    <property type="entry name" value="U5 SMALL NUCLEAR RIBONUCLEOPROTEIN 40 KDA PROTEIN"/>
    <property type="match status" value="1"/>
</dbReference>
<feature type="repeat" description="WD" evidence="5">
    <location>
        <begin position="348"/>
        <end position="384"/>
    </location>
</feature>
<reference evidence="7" key="1">
    <citation type="submission" date="2021-01" db="EMBL/GenBank/DDBJ databases">
        <authorList>
            <person name="Corre E."/>
            <person name="Pelletier E."/>
            <person name="Niang G."/>
            <person name="Scheremetjew M."/>
            <person name="Finn R."/>
            <person name="Kale V."/>
            <person name="Holt S."/>
            <person name="Cochrane G."/>
            <person name="Meng A."/>
            <person name="Brown T."/>
            <person name="Cohen L."/>
        </authorList>
    </citation>
    <scope>NUCLEOTIDE SEQUENCE</scope>
    <source>
        <strain evidence="7">Clade-D-RCC2572</strain>
    </source>
</reference>